<gene>
    <name evidence="2" type="ORF">EAL2_c20230</name>
</gene>
<evidence type="ECO:0000313" key="3">
    <source>
        <dbReference type="Proteomes" id="UP000019591"/>
    </source>
</evidence>
<dbReference type="OrthoDB" id="2452361at2"/>
<name>W8T6C7_PEPAC</name>
<dbReference type="STRING" id="1286171.EAL2_c20230"/>
<dbReference type="PATRIC" id="fig|1286171.3.peg.1969"/>
<dbReference type="AlphaFoldDB" id="W8T6C7"/>
<dbReference type="RefSeq" id="WP_025436241.1">
    <property type="nucleotide sequence ID" value="NZ_CP007452.1"/>
</dbReference>
<protein>
    <submittedName>
        <fullName evidence="2">Uncharacterized protein</fullName>
    </submittedName>
</protein>
<dbReference type="Proteomes" id="UP000019591">
    <property type="component" value="Chromosome"/>
</dbReference>
<organism evidence="2 3">
    <name type="scientific">Peptoclostridium acidaminophilum DSM 3953</name>
    <dbReference type="NCBI Taxonomy" id="1286171"/>
    <lineage>
        <taxon>Bacteria</taxon>
        <taxon>Bacillati</taxon>
        <taxon>Bacillota</taxon>
        <taxon>Clostridia</taxon>
        <taxon>Peptostreptococcales</taxon>
        <taxon>Peptoclostridiaceae</taxon>
        <taxon>Peptoclostridium</taxon>
    </lineage>
</organism>
<feature type="compositionally biased region" description="Basic and acidic residues" evidence="1">
    <location>
        <begin position="60"/>
        <end position="78"/>
    </location>
</feature>
<feature type="region of interest" description="Disordered" evidence="1">
    <location>
        <begin position="41"/>
        <end position="109"/>
    </location>
</feature>
<dbReference type="KEGG" id="eac:EAL2_c20230"/>
<keyword evidence="3" id="KW-1185">Reference proteome</keyword>
<evidence type="ECO:0000256" key="1">
    <source>
        <dbReference type="SAM" id="MobiDB-lite"/>
    </source>
</evidence>
<proteinExistence type="predicted"/>
<evidence type="ECO:0000313" key="2">
    <source>
        <dbReference type="EMBL" id="AHM57304.1"/>
    </source>
</evidence>
<dbReference type="HOGENOM" id="CLU_1259843_0_0_9"/>
<dbReference type="EMBL" id="CP007452">
    <property type="protein sequence ID" value="AHM57304.1"/>
    <property type="molecule type" value="Genomic_DNA"/>
</dbReference>
<feature type="compositionally biased region" description="Polar residues" evidence="1">
    <location>
        <begin position="89"/>
        <end position="107"/>
    </location>
</feature>
<reference evidence="2 3" key="1">
    <citation type="journal article" date="2014" name="Genome Announc.">
        <title>Complete Genome Sequence of Amino Acid-Utilizing Eubacterium acidaminophilum al-2 (DSM 3953).</title>
        <authorList>
            <person name="Poehlein A."/>
            <person name="Andreesen J.R."/>
            <person name="Daniel R."/>
        </authorList>
    </citation>
    <scope>NUCLEOTIDE SEQUENCE [LARGE SCALE GENOMIC DNA]</scope>
    <source>
        <strain evidence="2 3">DSM 3953</strain>
    </source>
</reference>
<sequence length="219" mass="24258">MKKGTIAKAAAVLFVIGALFMAFSGAPAVKFIRYAGASLASQNPEEDKQIEELQEQVGQEMDKAIEEEMKKQSEENAKQETGSEAPKTQAGSSENQANTDKSQSAPTKESIVAKYRGRLEALRGASYGQINSLLGQAKGEYLSYPAEEREEVKYQIALKYMRLARGAESAVDARFNAIVGELEAELKRNGHATDAVDKARREYKTEKRERMEYYISKAM</sequence>
<accession>W8T6C7</accession>